<keyword evidence="3" id="KW-1133">Transmembrane helix</keyword>
<feature type="compositionally biased region" description="Low complexity" evidence="2">
    <location>
        <begin position="35"/>
        <end position="49"/>
    </location>
</feature>
<evidence type="ECO:0000313" key="4">
    <source>
        <dbReference type="WBParaSite" id="maker-PairedContig_640-snap-gene-1.19-mRNA-1"/>
    </source>
</evidence>
<keyword evidence="3" id="KW-0472">Membrane</keyword>
<dbReference type="Gene3D" id="2.10.80.10">
    <property type="entry name" value="Lipase, subunit A"/>
    <property type="match status" value="1"/>
</dbReference>
<dbReference type="AlphaFoldDB" id="A0A1I8EZ93"/>
<keyword evidence="1" id="KW-0175">Coiled coil</keyword>
<dbReference type="WBParaSite" id="maker-PairedContig_640-snap-gene-1.19-mRNA-1">
    <property type="protein sequence ID" value="maker-PairedContig_640-snap-gene-1.19-mRNA-1"/>
    <property type="gene ID" value="maker-PairedContig_640-snap-gene-1.19"/>
</dbReference>
<keyword evidence="3" id="KW-0812">Transmembrane</keyword>
<accession>A0A1I8EZ93</accession>
<feature type="region of interest" description="Disordered" evidence="2">
    <location>
        <begin position="35"/>
        <end position="60"/>
    </location>
</feature>
<feature type="coiled-coil region" evidence="1">
    <location>
        <begin position="134"/>
        <end position="213"/>
    </location>
</feature>
<name>A0A1I8EZ93_WUCBA</name>
<feature type="transmembrane region" description="Helical" evidence="3">
    <location>
        <begin position="12"/>
        <end position="30"/>
    </location>
</feature>
<sequence length="385" mass="44671">MISSPLLQSNGHYCFVLFLTICFITSGYFLPTTTTTTTTTTSTTTTTTTIDHHNHSNHRHKQLQLQLQLQQRQRQHNHHLPIIVPAISRLHEIQPSHQHAIIRRAIQSQQQHLSFTNDYHTTTPTLKLVKKVNMLQIDDELKALKKKRKRLRQLREEVRELSEHLKNKHASVKTSSTDLLEKRKMKENHIRWRKQITTRVKAIMKRLKRLENEVKIERNFTKERKKLAKHLQISSLNFDRLQSSPHTLLITANKNFKIKRLHSFINQSKNGESGGICLGHNDCKPGLCCHRFSTMDANSSIASTVNICYQYMLKEGELCEDSCQCEARLNCFRNSNQLKDDKSMIKSKHNVYAICKKVSTSDIVNGIYLNAKDSSFHIKPTAHRQ</sequence>
<protein>
    <submittedName>
        <fullName evidence="4">Uncharacterized protein</fullName>
    </submittedName>
</protein>
<evidence type="ECO:0000256" key="3">
    <source>
        <dbReference type="SAM" id="Phobius"/>
    </source>
</evidence>
<organism evidence="4">
    <name type="scientific">Wuchereria bancrofti</name>
    <dbReference type="NCBI Taxonomy" id="6293"/>
    <lineage>
        <taxon>Eukaryota</taxon>
        <taxon>Metazoa</taxon>
        <taxon>Ecdysozoa</taxon>
        <taxon>Nematoda</taxon>
        <taxon>Chromadorea</taxon>
        <taxon>Rhabditida</taxon>
        <taxon>Spirurina</taxon>
        <taxon>Spiruromorpha</taxon>
        <taxon>Filarioidea</taxon>
        <taxon>Onchocercidae</taxon>
        <taxon>Wuchereria</taxon>
    </lineage>
</organism>
<reference evidence="4" key="1">
    <citation type="submission" date="2016-11" db="UniProtKB">
        <authorList>
            <consortium name="WormBaseParasite"/>
        </authorList>
    </citation>
    <scope>IDENTIFICATION</scope>
    <source>
        <strain evidence="4">pt0022</strain>
    </source>
</reference>
<evidence type="ECO:0000256" key="2">
    <source>
        <dbReference type="SAM" id="MobiDB-lite"/>
    </source>
</evidence>
<evidence type="ECO:0000256" key="1">
    <source>
        <dbReference type="SAM" id="Coils"/>
    </source>
</evidence>
<proteinExistence type="predicted"/>